<dbReference type="AlphaFoldDB" id="A0A0A9F4E9"/>
<evidence type="ECO:0000313" key="1">
    <source>
        <dbReference type="EMBL" id="JAE05026.1"/>
    </source>
</evidence>
<reference evidence="1" key="1">
    <citation type="submission" date="2014-09" db="EMBL/GenBank/DDBJ databases">
        <authorList>
            <person name="Magalhaes I.L.F."/>
            <person name="Oliveira U."/>
            <person name="Santos F.R."/>
            <person name="Vidigal T.H.D.A."/>
            <person name="Brescovit A.D."/>
            <person name="Santos A.J."/>
        </authorList>
    </citation>
    <scope>NUCLEOTIDE SEQUENCE</scope>
    <source>
        <tissue evidence="1">Shoot tissue taken approximately 20 cm above the soil surface</tissue>
    </source>
</reference>
<proteinExistence type="predicted"/>
<reference evidence="1" key="2">
    <citation type="journal article" date="2015" name="Data Brief">
        <title>Shoot transcriptome of the giant reed, Arundo donax.</title>
        <authorList>
            <person name="Barrero R.A."/>
            <person name="Guerrero F.D."/>
            <person name="Moolhuijzen P."/>
            <person name="Goolsby J.A."/>
            <person name="Tidwell J."/>
            <person name="Bellgard S.E."/>
            <person name="Bellgard M.I."/>
        </authorList>
    </citation>
    <scope>NUCLEOTIDE SEQUENCE</scope>
    <source>
        <tissue evidence="1">Shoot tissue taken approximately 20 cm above the soil surface</tissue>
    </source>
</reference>
<protein>
    <submittedName>
        <fullName evidence="1">Uncharacterized protein</fullName>
    </submittedName>
</protein>
<accession>A0A0A9F4E9</accession>
<sequence length="70" mass="8619">MRMKTKSIFTVLEHSWERMILMRRCLLMTRVMRKVKWFSQKSAYLSKVMTVLQRLICQKKLMAIRARRKL</sequence>
<organism evidence="1">
    <name type="scientific">Arundo donax</name>
    <name type="common">Giant reed</name>
    <name type="synonym">Donax arundinaceus</name>
    <dbReference type="NCBI Taxonomy" id="35708"/>
    <lineage>
        <taxon>Eukaryota</taxon>
        <taxon>Viridiplantae</taxon>
        <taxon>Streptophyta</taxon>
        <taxon>Embryophyta</taxon>
        <taxon>Tracheophyta</taxon>
        <taxon>Spermatophyta</taxon>
        <taxon>Magnoliopsida</taxon>
        <taxon>Liliopsida</taxon>
        <taxon>Poales</taxon>
        <taxon>Poaceae</taxon>
        <taxon>PACMAD clade</taxon>
        <taxon>Arundinoideae</taxon>
        <taxon>Arundineae</taxon>
        <taxon>Arundo</taxon>
    </lineage>
</organism>
<name>A0A0A9F4E9_ARUDO</name>
<dbReference type="EMBL" id="GBRH01192870">
    <property type="protein sequence ID" value="JAE05026.1"/>
    <property type="molecule type" value="Transcribed_RNA"/>
</dbReference>